<dbReference type="EMBL" id="JACCBU010000001">
    <property type="protein sequence ID" value="NYE74804.1"/>
    <property type="molecule type" value="Genomic_DNA"/>
</dbReference>
<dbReference type="Proteomes" id="UP000569914">
    <property type="component" value="Unassembled WGS sequence"/>
</dbReference>
<dbReference type="AlphaFoldDB" id="A0A7Y9LCG4"/>
<accession>A0A7Y9LCG4</accession>
<keyword evidence="2" id="KW-1185">Reference proteome</keyword>
<name>A0A7Y9LCG4_9ACTN</name>
<sequence>MSESLHVDCGTCAARGPACDDCVISVLLGAPAEGVDLDADERAALAALAESGMVPPLRLIPGAAKVEPVQSPLTWQDYA</sequence>
<organism evidence="1 2">
    <name type="scientific">Microlunatus parietis</name>
    <dbReference type="NCBI Taxonomy" id="682979"/>
    <lineage>
        <taxon>Bacteria</taxon>
        <taxon>Bacillati</taxon>
        <taxon>Actinomycetota</taxon>
        <taxon>Actinomycetes</taxon>
        <taxon>Propionibacteriales</taxon>
        <taxon>Propionibacteriaceae</taxon>
        <taxon>Microlunatus</taxon>
    </lineage>
</organism>
<gene>
    <name evidence="1" type="ORF">BKA15_006133</name>
</gene>
<protein>
    <submittedName>
        <fullName evidence="1">Uncharacterized protein</fullName>
    </submittedName>
</protein>
<evidence type="ECO:0000313" key="2">
    <source>
        <dbReference type="Proteomes" id="UP000569914"/>
    </source>
</evidence>
<reference evidence="1 2" key="1">
    <citation type="submission" date="2020-07" db="EMBL/GenBank/DDBJ databases">
        <title>Sequencing the genomes of 1000 actinobacteria strains.</title>
        <authorList>
            <person name="Klenk H.-P."/>
        </authorList>
    </citation>
    <scope>NUCLEOTIDE SEQUENCE [LARGE SCALE GENOMIC DNA]</scope>
    <source>
        <strain evidence="1 2">DSM 22083</strain>
    </source>
</reference>
<proteinExistence type="predicted"/>
<comment type="caution">
    <text evidence="1">The sequence shown here is derived from an EMBL/GenBank/DDBJ whole genome shotgun (WGS) entry which is preliminary data.</text>
</comment>
<dbReference type="RefSeq" id="WP_312879543.1">
    <property type="nucleotide sequence ID" value="NZ_JACCBU010000001.1"/>
</dbReference>
<evidence type="ECO:0000313" key="1">
    <source>
        <dbReference type="EMBL" id="NYE74804.1"/>
    </source>
</evidence>